<keyword evidence="2" id="KW-0805">Transcription regulation</keyword>
<dbReference type="InterPro" id="IPR036388">
    <property type="entry name" value="WH-like_DNA-bd_sf"/>
</dbReference>
<dbReference type="SUPFAM" id="SSF53850">
    <property type="entry name" value="Periplasmic binding protein-like II"/>
    <property type="match status" value="1"/>
</dbReference>
<dbReference type="EMBL" id="FOAJ01000017">
    <property type="protein sequence ID" value="SEL91299.1"/>
    <property type="molecule type" value="Genomic_DNA"/>
</dbReference>
<dbReference type="RefSeq" id="WP_090544986.1">
    <property type="nucleotide sequence ID" value="NZ_FNSR01000001.1"/>
</dbReference>
<dbReference type="PANTHER" id="PTHR30579:SF7">
    <property type="entry name" value="HTH-TYPE TRANSCRIPTIONAL REGULATOR LRHA-RELATED"/>
    <property type="match status" value="1"/>
</dbReference>
<keyword evidence="3 6" id="KW-0238">DNA-binding</keyword>
<evidence type="ECO:0000313" key="6">
    <source>
        <dbReference type="EMBL" id="SEL91299.1"/>
    </source>
</evidence>
<dbReference type="Pfam" id="PF00126">
    <property type="entry name" value="HTH_1"/>
    <property type="match status" value="1"/>
</dbReference>
<dbReference type="GO" id="GO:0003677">
    <property type="term" value="F:DNA binding"/>
    <property type="evidence" value="ECO:0007669"/>
    <property type="project" value="UniProtKB-KW"/>
</dbReference>
<gene>
    <name evidence="6" type="ORF">SAMN05192542_117109</name>
</gene>
<feature type="domain" description="HTH lysR-type" evidence="5">
    <location>
        <begin position="6"/>
        <end position="63"/>
    </location>
</feature>
<keyword evidence="7" id="KW-1185">Reference proteome</keyword>
<dbReference type="STRING" id="416943.SAMN05445871_2341"/>
<dbReference type="Gene3D" id="1.10.10.10">
    <property type="entry name" value="Winged helix-like DNA-binding domain superfamily/Winged helix DNA-binding domain"/>
    <property type="match status" value="1"/>
</dbReference>
<reference evidence="7" key="1">
    <citation type="submission" date="2016-10" db="EMBL/GenBank/DDBJ databases">
        <authorList>
            <person name="Varghese N."/>
            <person name="Submissions S."/>
        </authorList>
    </citation>
    <scope>NUCLEOTIDE SEQUENCE [LARGE SCALE GENOMIC DNA]</scope>
    <source>
        <strain evidence="7">LMG 26416</strain>
    </source>
</reference>
<dbReference type="Proteomes" id="UP000199120">
    <property type="component" value="Unassembled WGS sequence"/>
</dbReference>
<dbReference type="Gene3D" id="3.40.190.10">
    <property type="entry name" value="Periplasmic binding protein-like II"/>
    <property type="match status" value="2"/>
</dbReference>
<dbReference type="InterPro" id="IPR000847">
    <property type="entry name" value="LysR_HTH_N"/>
</dbReference>
<dbReference type="PRINTS" id="PR00039">
    <property type="entry name" value="HTHLYSR"/>
</dbReference>
<proteinExistence type="inferred from homology"/>
<name>A0A1H7U3F7_9BURK</name>
<dbReference type="AlphaFoldDB" id="A0A1H7U3F7"/>
<dbReference type="InterPro" id="IPR036390">
    <property type="entry name" value="WH_DNA-bd_sf"/>
</dbReference>
<sequence length="295" mass="31390">MATKSLDLDVLAMIVAIADAGSFVRGAALVHRSQSALSMQVRALEASLGKTLFVRGKRSVSPTPDGHTLIAYARRMLALRDEAWASLAHPEVKGRVSIGVPDDYASSLLPPVLRKFSASWPKVEIQVIGLPSSALAPLLKDNKIDLACVTRQRGLPGEFVRLEPMVWAGPPAAATPTATAASGREIWRERPLPVALFGAGSVARANAIHALERAKIAYRTSYESPSLMGLCSMVAAGLAIAPLARCAVPDAFVTLGRAHGLPTLPELEVVLARSARSNRPPCDFLAEQILAELRL</sequence>
<protein>
    <submittedName>
        <fullName evidence="6">DNA-binding transcriptional regulator, LysR family</fullName>
    </submittedName>
</protein>
<dbReference type="FunFam" id="1.10.10.10:FF:000001">
    <property type="entry name" value="LysR family transcriptional regulator"/>
    <property type="match status" value="1"/>
</dbReference>
<comment type="similarity">
    <text evidence="1">Belongs to the LysR transcriptional regulatory family.</text>
</comment>
<evidence type="ECO:0000256" key="2">
    <source>
        <dbReference type="ARBA" id="ARBA00023015"/>
    </source>
</evidence>
<dbReference type="SUPFAM" id="SSF46785">
    <property type="entry name" value="Winged helix' DNA-binding domain"/>
    <property type="match status" value="1"/>
</dbReference>
<evidence type="ECO:0000256" key="3">
    <source>
        <dbReference type="ARBA" id="ARBA00023125"/>
    </source>
</evidence>
<evidence type="ECO:0000313" key="7">
    <source>
        <dbReference type="Proteomes" id="UP000199120"/>
    </source>
</evidence>
<dbReference type="PANTHER" id="PTHR30579">
    <property type="entry name" value="TRANSCRIPTIONAL REGULATOR"/>
    <property type="match status" value="1"/>
</dbReference>
<organism evidence="6 7">
    <name type="scientific">Paraburkholderia caballeronis</name>
    <dbReference type="NCBI Taxonomy" id="416943"/>
    <lineage>
        <taxon>Bacteria</taxon>
        <taxon>Pseudomonadati</taxon>
        <taxon>Pseudomonadota</taxon>
        <taxon>Betaproteobacteria</taxon>
        <taxon>Burkholderiales</taxon>
        <taxon>Burkholderiaceae</taxon>
        <taxon>Paraburkholderia</taxon>
    </lineage>
</organism>
<keyword evidence="4" id="KW-0804">Transcription</keyword>
<evidence type="ECO:0000259" key="5">
    <source>
        <dbReference type="PROSITE" id="PS50931"/>
    </source>
</evidence>
<accession>A0A1H7U3F7</accession>
<dbReference type="Pfam" id="PF03466">
    <property type="entry name" value="LysR_substrate"/>
    <property type="match status" value="1"/>
</dbReference>
<dbReference type="InterPro" id="IPR005119">
    <property type="entry name" value="LysR_subst-bd"/>
</dbReference>
<evidence type="ECO:0000256" key="4">
    <source>
        <dbReference type="ARBA" id="ARBA00023163"/>
    </source>
</evidence>
<evidence type="ECO:0000256" key="1">
    <source>
        <dbReference type="ARBA" id="ARBA00009437"/>
    </source>
</evidence>
<dbReference type="InterPro" id="IPR050176">
    <property type="entry name" value="LTTR"/>
</dbReference>
<dbReference type="PROSITE" id="PS50931">
    <property type="entry name" value="HTH_LYSR"/>
    <property type="match status" value="1"/>
</dbReference>
<dbReference type="GO" id="GO:0003700">
    <property type="term" value="F:DNA-binding transcription factor activity"/>
    <property type="evidence" value="ECO:0007669"/>
    <property type="project" value="InterPro"/>
</dbReference>
<dbReference type="OrthoDB" id="6555293at2"/>